<keyword evidence="7 12" id="KW-0297">G-protein coupled receptor</keyword>
<dbReference type="GO" id="GO:0004930">
    <property type="term" value="F:G protein-coupled receptor activity"/>
    <property type="evidence" value="ECO:0007669"/>
    <property type="project" value="UniProtKB-KW"/>
</dbReference>
<evidence type="ECO:0000259" key="14">
    <source>
        <dbReference type="PROSITE" id="PS50262"/>
    </source>
</evidence>
<dbReference type="SUPFAM" id="SSF81321">
    <property type="entry name" value="Family A G protein-coupled receptor-like"/>
    <property type="match status" value="1"/>
</dbReference>
<accession>A0A8T2JCP7</accession>
<comment type="subcellular location">
    <subcellularLocation>
        <location evidence="1 13">Cell membrane</location>
        <topology evidence="1 13">Multi-pass membrane protein</topology>
    </subcellularLocation>
</comment>
<feature type="domain" description="G-protein coupled receptors family 1 profile" evidence="14">
    <location>
        <begin position="42"/>
        <end position="291"/>
    </location>
</feature>
<evidence type="ECO:0000256" key="11">
    <source>
        <dbReference type="ARBA" id="ARBA00023224"/>
    </source>
</evidence>
<comment type="caution">
    <text evidence="15">The sequence shown here is derived from an EMBL/GenBank/DDBJ whole genome shotgun (WGS) entry which is preliminary data.</text>
</comment>
<dbReference type="Gene3D" id="1.20.1070.10">
    <property type="entry name" value="Rhodopsin 7-helix transmembrane proteins"/>
    <property type="match status" value="1"/>
</dbReference>
<dbReference type="Proteomes" id="UP000812440">
    <property type="component" value="Chromosome 3"/>
</dbReference>
<keyword evidence="9 12" id="KW-0675">Receptor</keyword>
<reference evidence="15" key="1">
    <citation type="thesis" date="2020" institute="ProQuest LLC" country="789 East Eisenhower Parkway, Ann Arbor, MI, USA">
        <title>Comparative Genomics and Chromosome Evolution.</title>
        <authorList>
            <person name="Mudd A.B."/>
        </authorList>
    </citation>
    <scope>NUCLEOTIDE SEQUENCE</scope>
    <source>
        <strain evidence="15">Female2</strain>
        <tissue evidence="15">Blood</tissue>
    </source>
</reference>
<dbReference type="CDD" id="cd13954">
    <property type="entry name" value="7tmA_OR"/>
    <property type="match status" value="1"/>
</dbReference>
<feature type="non-terminal residue" evidence="15">
    <location>
        <position position="303"/>
    </location>
</feature>
<feature type="transmembrane region" description="Helical" evidence="13">
    <location>
        <begin position="193"/>
        <end position="226"/>
    </location>
</feature>
<keyword evidence="8 13" id="KW-0472">Membrane</keyword>
<feature type="transmembrane region" description="Helical" evidence="13">
    <location>
        <begin position="238"/>
        <end position="261"/>
    </location>
</feature>
<keyword evidence="11 12" id="KW-0807">Transducer</keyword>
<dbReference type="Pfam" id="PF13853">
    <property type="entry name" value="7tm_4"/>
    <property type="match status" value="1"/>
</dbReference>
<evidence type="ECO:0000256" key="7">
    <source>
        <dbReference type="ARBA" id="ARBA00023040"/>
    </source>
</evidence>
<keyword evidence="2 13" id="KW-1003">Cell membrane</keyword>
<evidence type="ECO:0000256" key="13">
    <source>
        <dbReference type="RuleBase" id="RU363047"/>
    </source>
</evidence>
<dbReference type="GO" id="GO:0005886">
    <property type="term" value="C:plasma membrane"/>
    <property type="evidence" value="ECO:0007669"/>
    <property type="project" value="UniProtKB-SubCell"/>
</dbReference>
<evidence type="ECO:0000256" key="9">
    <source>
        <dbReference type="ARBA" id="ARBA00023170"/>
    </source>
</evidence>
<dbReference type="FunFam" id="1.20.1070.10:FF:000010">
    <property type="entry name" value="Olfactory receptor"/>
    <property type="match status" value="1"/>
</dbReference>
<dbReference type="InterPro" id="IPR000276">
    <property type="entry name" value="GPCR_Rhodpsn"/>
</dbReference>
<evidence type="ECO:0000256" key="3">
    <source>
        <dbReference type="ARBA" id="ARBA00022606"/>
    </source>
</evidence>
<proteinExistence type="inferred from homology"/>
<sequence>LKTGKNNSNDIEFSIIGFSDFPYLRIHLSFFFLLIYILTLIGNLVLLSLISLSPKLNTPMYYFLGNLSFLDILFTSVTAPKLIHIFAVNNGRTPLWECITQLYFIIGFGSTESFLLTLMSYDRYIAVCKPLHYTAIMNHNVCIAGAIGSWLGGLMTSFPIATSAAHDNYCGSNIINHFFCDIMALLKLACNDITVTCTILFVEIILTLMTCFLLTVISYICILWSILKIHTSEGKYKAFSTCSSHLTVVSIFYVIIFALYLKPKSEISLNQGRVLTLLNVYFIPMFNPIIYSLRNKEVRGAFK</sequence>
<dbReference type="PRINTS" id="PR00237">
    <property type="entry name" value="GPCRRHODOPSN"/>
</dbReference>
<dbReference type="PROSITE" id="PS50262">
    <property type="entry name" value="G_PROTEIN_RECEP_F1_2"/>
    <property type="match status" value="1"/>
</dbReference>
<keyword evidence="6 13" id="KW-1133">Transmembrane helix</keyword>
<organism evidence="15 16">
    <name type="scientific">Hymenochirus boettgeri</name>
    <name type="common">Congo dwarf clawed frog</name>
    <dbReference type="NCBI Taxonomy" id="247094"/>
    <lineage>
        <taxon>Eukaryota</taxon>
        <taxon>Metazoa</taxon>
        <taxon>Chordata</taxon>
        <taxon>Craniata</taxon>
        <taxon>Vertebrata</taxon>
        <taxon>Euteleostomi</taxon>
        <taxon>Amphibia</taxon>
        <taxon>Batrachia</taxon>
        <taxon>Anura</taxon>
        <taxon>Pipoidea</taxon>
        <taxon>Pipidae</taxon>
        <taxon>Pipinae</taxon>
        <taxon>Hymenochirus</taxon>
    </lineage>
</organism>
<evidence type="ECO:0000256" key="5">
    <source>
        <dbReference type="ARBA" id="ARBA00022725"/>
    </source>
</evidence>
<keyword evidence="4 12" id="KW-0812">Transmembrane</keyword>
<evidence type="ECO:0000256" key="8">
    <source>
        <dbReference type="ARBA" id="ARBA00023136"/>
    </source>
</evidence>
<evidence type="ECO:0000256" key="10">
    <source>
        <dbReference type="ARBA" id="ARBA00023180"/>
    </source>
</evidence>
<feature type="transmembrane region" description="Helical" evidence="13">
    <location>
        <begin position="61"/>
        <end position="79"/>
    </location>
</feature>
<feature type="transmembrane region" description="Helical" evidence="13">
    <location>
        <begin position="273"/>
        <end position="293"/>
    </location>
</feature>
<evidence type="ECO:0000256" key="12">
    <source>
        <dbReference type="RuleBase" id="RU000688"/>
    </source>
</evidence>
<evidence type="ECO:0000256" key="1">
    <source>
        <dbReference type="ARBA" id="ARBA00004651"/>
    </source>
</evidence>
<dbReference type="PANTHER" id="PTHR26453">
    <property type="entry name" value="OLFACTORY RECEPTOR"/>
    <property type="match status" value="1"/>
</dbReference>
<name>A0A8T2JCP7_9PIPI</name>
<keyword evidence="5 13" id="KW-0552">Olfaction</keyword>
<evidence type="ECO:0000256" key="6">
    <source>
        <dbReference type="ARBA" id="ARBA00022989"/>
    </source>
</evidence>
<evidence type="ECO:0000313" key="15">
    <source>
        <dbReference type="EMBL" id="KAG8441080.1"/>
    </source>
</evidence>
<feature type="transmembrane region" description="Helical" evidence="13">
    <location>
        <begin position="28"/>
        <end position="49"/>
    </location>
</feature>
<keyword evidence="3 13" id="KW-0716">Sensory transduction</keyword>
<feature type="transmembrane region" description="Helical" evidence="13">
    <location>
        <begin position="99"/>
        <end position="119"/>
    </location>
</feature>
<keyword evidence="10" id="KW-0325">Glycoprotein</keyword>
<dbReference type="InterPro" id="IPR017452">
    <property type="entry name" value="GPCR_Rhodpsn_7TM"/>
</dbReference>
<evidence type="ECO:0000256" key="4">
    <source>
        <dbReference type="ARBA" id="ARBA00022692"/>
    </source>
</evidence>
<evidence type="ECO:0000256" key="2">
    <source>
        <dbReference type="ARBA" id="ARBA00022475"/>
    </source>
</evidence>
<feature type="non-terminal residue" evidence="15">
    <location>
        <position position="1"/>
    </location>
</feature>
<dbReference type="AlphaFoldDB" id="A0A8T2JCP7"/>
<keyword evidence="16" id="KW-1185">Reference proteome</keyword>
<dbReference type="PROSITE" id="PS00237">
    <property type="entry name" value="G_PROTEIN_RECEP_F1_1"/>
    <property type="match status" value="1"/>
</dbReference>
<dbReference type="EMBL" id="JAACNH010000006">
    <property type="protein sequence ID" value="KAG8441080.1"/>
    <property type="molecule type" value="Genomic_DNA"/>
</dbReference>
<evidence type="ECO:0000313" key="16">
    <source>
        <dbReference type="Proteomes" id="UP000812440"/>
    </source>
</evidence>
<gene>
    <name evidence="15" type="ORF">GDO86_006720</name>
</gene>
<comment type="similarity">
    <text evidence="12">Belongs to the G-protein coupled receptor 1 family.</text>
</comment>
<dbReference type="InterPro" id="IPR000725">
    <property type="entry name" value="Olfact_rcpt"/>
</dbReference>
<protein>
    <recommendedName>
        <fullName evidence="13">Olfactory receptor</fullName>
    </recommendedName>
</protein>
<dbReference type="OrthoDB" id="5967130at2759"/>
<dbReference type="GO" id="GO:0004984">
    <property type="term" value="F:olfactory receptor activity"/>
    <property type="evidence" value="ECO:0007669"/>
    <property type="project" value="InterPro"/>
</dbReference>
<dbReference type="PRINTS" id="PR00245">
    <property type="entry name" value="OLFACTORYR"/>
</dbReference>